<dbReference type="Gene3D" id="3.40.50.300">
    <property type="entry name" value="P-loop containing nucleotide triphosphate hydrolases"/>
    <property type="match status" value="1"/>
</dbReference>
<evidence type="ECO:0000313" key="1">
    <source>
        <dbReference type="EMBL" id="KKU90036.1"/>
    </source>
</evidence>
<dbReference type="Pfam" id="PF13177">
    <property type="entry name" value="DNA_pol3_delta2"/>
    <property type="match status" value="1"/>
</dbReference>
<dbReference type="EMBL" id="LCPC01000002">
    <property type="protein sequence ID" value="KKU90036.1"/>
    <property type="molecule type" value="Genomic_DNA"/>
</dbReference>
<sequence>MNWRTIGFEKQKRMFEALAVSGNLSRAYIFSGPEQIGKLTFARDLFVSLNKRRNFDANDPDWFMLAPKDTEKETKIYTEDIRGLKNFLSLTPYYGPYKMAVIDDAHRLTPEASNALLKILEEPTPSTIFVLISGQIQEILPTVISRCEKVYFLPHADEILRDLPELKKLNETDRSVVAAIARGRLGWALSAAAPENLEEIKKTIFDFQKILGSPLAERMLYVKSLFEKNSYRDSVDCWLAWAYINQAELPNSSRLLAGLLNLHRRLNQPQYNHRALLENTLINL</sequence>
<comment type="caution">
    <text evidence="1">The sequence shown here is derived from an EMBL/GenBank/DDBJ whole genome shotgun (WGS) entry which is preliminary data.</text>
</comment>
<dbReference type="InterPro" id="IPR050238">
    <property type="entry name" value="DNA_Rep/Repair_Clamp_Loader"/>
</dbReference>
<reference evidence="1 2" key="1">
    <citation type="journal article" date="2015" name="Nature">
        <title>rRNA introns, odd ribosomes, and small enigmatic genomes across a large radiation of phyla.</title>
        <authorList>
            <person name="Brown C.T."/>
            <person name="Hug L.A."/>
            <person name="Thomas B.C."/>
            <person name="Sharon I."/>
            <person name="Castelle C.J."/>
            <person name="Singh A."/>
            <person name="Wilkins M.J."/>
            <person name="Williams K.H."/>
            <person name="Banfield J.F."/>
        </authorList>
    </citation>
    <scope>NUCLEOTIDE SEQUENCE [LARGE SCALE GENOMIC DNA]</scope>
</reference>
<protein>
    <submittedName>
        <fullName evidence="1">Polymerase III, delta' subunit protein</fullName>
    </submittedName>
</protein>
<dbReference type="Proteomes" id="UP000034403">
    <property type="component" value="Unassembled WGS sequence"/>
</dbReference>
<dbReference type="GO" id="GO:0006261">
    <property type="term" value="P:DNA-templated DNA replication"/>
    <property type="evidence" value="ECO:0007669"/>
    <property type="project" value="TreeGrafter"/>
</dbReference>
<accession>A0A0G1U7E5</accession>
<dbReference type="PANTHER" id="PTHR11669:SF8">
    <property type="entry name" value="DNA POLYMERASE III SUBUNIT DELTA"/>
    <property type="match status" value="1"/>
</dbReference>
<dbReference type="InterPro" id="IPR027417">
    <property type="entry name" value="P-loop_NTPase"/>
</dbReference>
<proteinExistence type="predicted"/>
<dbReference type="PANTHER" id="PTHR11669">
    <property type="entry name" value="REPLICATION FACTOR C / DNA POLYMERASE III GAMMA-TAU SUBUNIT"/>
    <property type="match status" value="1"/>
</dbReference>
<evidence type="ECO:0000313" key="2">
    <source>
        <dbReference type="Proteomes" id="UP000034403"/>
    </source>
</evidence>
<dbReference type="SUPFAM" id="SSF52540">
    <property type="entry name" value="P-loop containing nucleoside triphosphate hydrolases"/>
    <property type="match status" value="1"/>
</dbReference>
<dbReference type="AlphaFoldDB" id="A0A0G1U7E5"/>
<gene>
    <name evidence="1" type="ORF">UY20_C0002G0016</name>
</gene>
<organism evidence="1 2">
    <name type="scientific">Candidatus Yanofskybacteria bacterium GW2011_GWA1_48_10</name>
    <dbReference type="NCBI Taxonomy" id="1619022"/>
    <lineage>
        <taxon>Bacteria</taxon>
        <taxon>Candidatus Yanofskyibacteriota</taxon>
    </lineage>
</organism>
<name>A0A0G1U7E5_9BACT</name>